<protein>
    <recommendedName>
        <fullName evidence="1">PilZ domain-containing protein</fullName>
    </recommendedName>
</protein>
<reference evidence="3" key="1">
    <citation type="submission" date="2020-06" db="EMBL/GenBank/DDBJ databases">
        <title>Draft genomic sequence of Geomonas sp. Red330.</title>
        <authorList>
            <person name="Itoh H."/>
            <person name="Zhenxing X."/>
            <person name="Ushijima N."/>
            <person name="Masuda Y."/>
            <person name="Shiratori Y."/>
            <person name="Senoo K."/>
        </authorList>
    </citation>
    <scope>NUCLEOTIDE SEQUENCE [LARGE SCALE GENOMIC DNA]</scope>
    <source>
        <strain evidence="3">Red330</strain>
    </source>
</reference>
<proteinExistence type="predicted"/>
<dbReference type="SUPFAM" id="SSF141371">
    <property type="entry name" value="PilZ domain-like"/>
    <property type="match status" value="1"/>
</dbReference>
<dbReference type="InterPro" id="IPR009875">
    <property type="entry name" value="PilZ_domain"/>
</dbReference>
<sequence>MEHRRFHRIKFAAPGELRHQGVSYHIRLENISMRGALLSSHECIMIPEDDCATLGIQLDAEDAVLTMEVRVVHAFFSMVGVEFVQIDERAEELLFRLLKRITTEPAKLEKEWQELHAR</sequence>
<dbReference type="RefSeq" id="WP_183355940.1">
    <property type="nucleotide sequence ID" value="NZ_BLXX01000012.1"/>
</dbReference>
<evidence type="ECO:0000313" key="2">
    <source>
        <dbReference type="EMBL" id="GFO61142.1"/>
    </source>
</evidence>
<gene>
    <name evidence="2" type="ORF">GMST_34670</name>
</gene>
<dbReference type="Proteomes" id="UP000556026">
    <property type="component" value="Unassembled WGS sequence"/>
</dbReference>
<feature type="domain" description="PilZ" evidence="1">
    <location>
        <begin position="3"/>
        <end position="99"/>
    </location>
</feature>
<dbReference type="Gene3D" id="2.40.10.220">
    <property type="entry name" value="predicted glycosyltransferase like domains"/>
    <property type="match status" value="1"/>
</dbReference>
<dbReference type="Pfam" id="PF07238">
    <property type="entry name" value="PilZ"/>
    <property type="match status" value="1"/>
</dbReference>
<dbReference type="EMBL" id="BLXX01000012">
    <property type="protein sequence ID" value="GFO61142.1"/>
    <property type="molecule type" value="Genomic_DNA"/>
</dbReference>
<evidence type="ECO:0000259" key="1">
    <source>
        <dbReference type="Pfam" id="PF07238"/>
    </source>
</evidence>
<dbReference type="GO" id="GO:0035438">
    <property type="term" value="F:cyclic-di-GMP binding"/>
    <property type="evidence" value="ECO:0007669"/>
    <property type="project" value="InterPro"/>
</dbReference>
<name>A0A6V8MMF3_9BACT</name>
<dbReference type="AlphaFoldDB" id="A0A6V8MMF3"/>
<evidence type="ECO:0000313" key="3">
    <source>
        <dbReference type="Proteomes" id="UP000556026"/>
    </source>
</evidence>
<keyword evidence="3" id="KW-1185">Reference proteome</keyword>
<accession>A0A6V8MMF3</accession>
<comment type="caution">
    <text evidence="2">The sequence shown here is derived from an EMBL/GenBank/DDBJ whole genome shotgun (WGS) entry which is preliminary data.</text>
</comment>
<organism evidence="2 3">
    <name type="scientific">Geomonas silvestris</name>
    <dbReference type="NCBI Taxonomy" id="2740184"/>
    <lineage>
        <taxon>Bacteria</taxon>
        <taxon>Pseudomonadati</taxon>
        <taxon>Thermodesulfobacteriota</taxon>
        <taxon>Desulfuromonadia</taxon>
        <taxon>Geobacterales</taxon>
        <taxon>Geobacteraceae</taxon>
        <taxon>Geomonas</taxon>
    </lineage>
</organism>